<organism evidence="6 7">
    <name type="scientific">Thalassoglobus neptunius</name>
    <dbReference type="NCBI Taxonomy" id="1938619"/>
    <lineage>
        <taxon>Bacteria</taxon>
        <taxon>Pseudomonadati</taxon>
        <taxon>Planctomycetota</taxon>
        <taxon>Planctomycetia</taxon>
        <taxon>Planctomycetales</taxon>
        <taxon>Planctomycetaceae</taxon>
        <taxon>Thalassoglobus</taxon>
    </lineage>
</organism>
<feature type="domain" description="Mur ligase C-terminal" evidence="4">
    <location>
        <begin position="338"/>
        <end position="464"/>
    </location>
</feature>
<proteinExistence type="inferred from homology"/>
<dbReference type="NCBIfam" id="TIGR01085">
    <property type="entry name" value="murE"/>
    <property type="match status" value="1"/>
</dbReference>
<dbReference type="Gene3D" id="3.90.190.20">
    <property type="entry name" value="Mur ligase, C-terminal domain"/>
    <property type="match status" value="1"/>
</dbReference>
<dbReference type="Gene3D" id="3.40.1390.10">
    <property type="entry name" value="MurE/MurF, N-terminal domain"/>
    <property type="match status" value="1"/>
</dbReference>
<dbReference type="SUPFAM" id="SSF53244">
    <property type="entry name" value="MurD-like peptide ligases, peptide-binding domain"/>
    <property type="match status" value="1"/>
</dbReference>
<comment type="caution">
    <text evidence="6">The sequence shown here is derived from an EMBL/GenBank/DDBJ whole genome shotgun (WGS) entry which is preliminary data.</text>
</comment>
<dbReference type="SUPFAM" id="SSF53623">
    <property type="entry name" value="MurD-like peptide ligases, catalytic domain"/>
    <property type="match status" value="1"/>
</dbReference>
<dbReference type="OrthoDB" id="9800958at2"/>
<protein>
    <recommendedName>
        <fullName evidence="2">UDP-N-acetylmuramoyl-L-alanyl-D-glutamate--2,6-diaminopimelate ligase</fullName>
        <ecNumber evidence="2">6.3.2.13</ecNumber>
    </recommendedName>
    <alternativeName>
        <fullName evidence="2">Meso-A2pm-adding enzyme</fullName>
    </alternativeName>
    <alternativeName>
        <fullName evidence="2">Meso-diaminopimelate-adding enzyme</fullName>
    </alternativeName>
    <alternativeName>
        <fullName evidence="2">UDP-MurNAc-L-Ala-D-Glu:meso-diaminopimelate ligase</fullName>
    </alternativeName>
    <alternativeName>
        <fullName evidence="2">UDP-MurNAc-tripeptide synthetase</fullName>
    </alternativeName>
    <alternativeName>
        <fullName evidence="2">UDP-N-acetylmuramyl-tripeptide synthetase</fullName>
    </alternativeName>
</protein>
<dbReference type="GO" id="GO:0071555">
    <property type="term" value="P:cell wall organization"/>
    <property type="evidence" value="ECO:0007669"/>
    <property type="project" value="UniProtKB-KW"/>
</dbReference>
<dbReference type="InterPro" id="IPR035911">
    <property type="entry name" value="MurE/MurF_N"/>
</dbReference>
<dbReference type="Pfam" id="PF02875">
    <property type="entry name" value="Mur_ligase_C"/>
    <property type="match status" value="1"/>
</dbReference>
<dbReference type="Gene3D" id="3.40.1190.10">
    <property type="entry name" value="Mur-like, catalytic domain"/>
    <property type="match status" value="1"/>
</dbReference>
<dbReference type="GO" id="GO:0008765">
    <property type="term" value="F:UDP-N-acetylmuramoylalanyl-D-glutamate-2,6-diaminopimelate ligase activity"/>
    <property type="evidence" value="ECO:0007669"/>
    <property type="project" value="UniProtKB-UniRule"/>
</dbReference>
<feature type="binding site" evidence="2">
    <location>
        <position position="466"/>
    </location>
    <ligand>
        <name>meso-2,6-diaminopimelate</name>
        <dbReference type="ChEBI" id="CHEBI:57791"/>
    </ligand>
</feature>
<dbReference type="PANTHER" id="PTHR23135:SF4">
    <property type="entry name" value="UDP-N-ACETYLMURAMOYL-L-ALANYL-D-GLUTAMATE--2,6-DIAMINOPIMELATE LIGASE MURE HOMOLOG, CHLOROPLASTIC"/>
    <property type="match status" value="1"/>
</dbReference>
<evidence type="ECO:0000256" key="1">
    <source>
        <dbReference type="ARBA" id="ARBA00005898"/>
    </source>
</evidence>
<feature type="binding site" evidence="2">
    <location>
        <position position="193"/>
    </location>
    <ligand>
        <name>UDP-N-acetyl-alpha-D-muramoyl-L-alanyl-D-glutamate</name>
        <dbReference type="ChEBI" id="CHEBI:83900"/>
    </ligand>
</feature>
<keyword evidence="7" id="KW-1185">Reference proteome</keyword>
<dbReference type="Pfam" id="PF08245">
    <property type="entry name" value="Mur_ligase_M"/>
    <property type="match status" value="1"/>
</dbReference>
<dbReference type="Proteomes" id="UP000317243">
    <property type="component" value="Unassembled WGS sequence"/>
</dbReference>
<dbReference type="AlphaFoldDB" id="A0A5C5WGK8"/>
<dbReference type="GO" id="GO:0008360">
    <property type="term" value="P:regulation of cell shape"/>
    <property type="evidence" value="ECO:0007669"/>
    <property type="project" value="UniProtKB-KW"/>
</dbReference>
<comment type="catalytic activity">
    <reaction evidence="2">
        <text>UDP-N-acetyl-alpha-D-muramoyl-L-alanyl-D-glutamate + meso-2,6-diaminopimelate + ATP = UDP-N-acetyl-alpha-D-muramoyl-L-alanyl-gamma-D-glutamyl-meso-2,6-diaminopimelate + ADP + phosphate + H(+)</text>
        <dbReference type="Rhea" id="RHEA:23676"/>
        <dbReference type="ChEBI" id="CHEBI:15378"/>
        <dbReference type="ChEBI" id="CHEBI:30616"/>
        <dbReference type="ChEBI" id="CHEBI:43474"/>
        <dbReference type="ChEBI" id="CHEBI:57791"/>
        <dbReference type="ChEBI" id="CHEBI:83900"/>
        <dbReference type="ChEBI" id="CHEBI:83905"/>
        <dbReference type="ChEBI" id="CHEBI:456216"/>
        <dbReference type="EC" id="6.3.2.13"/>
    </reaction>
</comment>
<dbReference type="GO" id="GO:0005737">
    <property type="term" value="C:cytoplasm"/>
    <property type="evidence" value="ECO:0007669"/>
    <property type="project" value="UniProtKB-SubCell"/>
</dbReference>
<sequence>MLIPHRQPGAVNLRKEIPLASFVGCPDITVSEVAAHTDDCTPGCLFATLPGTQSHGRDHIPLALQRGVAAILTDYPLADISLPQCIVPDVRKAYGQLCHAMYGHPSRRMGIAGVTGTNGKTTTTWILRSLLQSASRSTGLIGTIEYNDGVHSEPSTLTTPDAMTTARLLAAMRDHQTNYAAIELSSHALAQGRPEGLGLDVAVITNVTHDHLDYHGSLEDYIAAKARIIDYLKPEGILVVNTECPHWEQFIPEQERRVRVLSFGATDDADIFPEILELSSSGSRFRMHYGVERFDCEIPLIGKHNVSNAVAAACAALHLGLTTEEIQAGLAKCPPVPGRLETVNCGQNFNVYVDYAHTDDAIQHAIQTVRPLTSGQTTIVFGAGGERDRFKRRKMAAAAAAADKVIVTSDNPRGESPEQIIEDILEGFESTSVKPIIEVDRKKAIHRAICEAKGGDAVLVAGKGHERFQIVGNQRLPFDDVAVCREAIQWNFRTLHRAEATAKVA</sequence>
<reference evidence="6 7" key="1">
    <citation type="submission" date="2019-02" db="EMBL/GenBank/DDBJ databases">
        <title>Deep-cultivation of Planctomycetes and their phenomic and genomic characterization uncovers novel biology.</title>
        <authorList>
            <person name="Wiegand S."/>
            <person name="Jogler M."/>
            <person name="Boedeker C."/>
            <person name="Pinto D."/>
            <person name="Vollmers J."/>
            <person name="Rivas-Marin E."/>
            <person name="Kohn T."/>
            <person name="Peeters S.H."/>
            <person name="Heuer A."/>
            <person name="Rast P."/>
            <person name="Oberbeckmann S."/>
            <person name="Bunk B."/>
            <person name="Jeske O."/>
            <person name="Meyerdierks A."/>
            <person name="Storesund J.E."/>
            <person name="Kallscheuer N."/>
            <person name="Luecker S."/>
            <person name="Lage O.M."/>
            <person name="Pohl T."/>
            <person name="Merkel B.J."/>
            <person name="Hornburger P."/>
            <person name="Mueller R.-W."/>
            <person name="Bruemmer F."/>
            <person name="Labrenz M."/>
            <person name="Spormann A.M."/>
            <person name="Op Den Camp H."/>
            <person name="Overmann J."/>
            <person name="Amann R."/>
            <person name="Jetten M.S.M."/>
            <person name="Mascher T."/>
            <person name="Medema M.H."/>
            <person name="Devos D.P."/>
            <person name="Kaster A.-K."/>
            <person name="Ovreas L."/>
            <person name="Rohde M."/>
            <person name="Galperin M.Y."/>
            <person name="Jogler C."/>
        </authorList>
    </citation>
    <scope>NUCLEOTIDE SEQUENCE [LARGE SCALE GENOMIC DNA]</scope>
    <source>
        <strain evidence="6 7">KOR42</strain>
    </source>
</reference>
<feature type="binding site" evidence="2">
    <location>
        <position position="462"/>
    </location>
    <ligand>
        <name>meso-2,6-diaminopimelate</name>
        <dbReference type="ChEBI" id="CHEBI:57791"/>
    </ligand>
</feature>
<evidence type="ECO:0000259" key="5">
    <source>
        <dbReference type="Pfam" id="PF08245"/>
    </source>
</evidence>
<comment type="pathway">
    <text evidence="2 3">Cell wall biogenesis; peptidoglycan biosynthesis.</text>
</comment>
<accession>A0A5C5WGK8</accession>
<keyword evidence="2 3" id="KW-0961">Cell wall biogenesis/degradation</keyword>
<dbReference type="GO" id="GO:0000287">
    <property type="term" value="F:magnesium ion binding"/>
    <property type="evidence" value="ECO:0007669"/>
    <property type="project" value="UniProtKB-UniRule"/>
</dbReference>
<dbReference type="InterPro" id="IPR005761">
    <property type="entry name" value="UDP-N-AcMur-Glu-dNH2Pim_ligase"/>
</dbReference>
<dbReference type="HAMAP" id="MF_00208">
    <property type="entry name" value="MurE"/>
    <property type="match status" value="1"/>
</dbReference>
<gene>
    <name evidence="2 6" type="primary">murE</name>
    <name evidence="6" type="ORF">KOR42_37440</name>
</gene>
<dbReference type="InterPro" id="IPR013221">
    <property type="entry name" value="Mur_ligase_cen"/>
</dbReference>
<name>A0A5C5WGK8_9PLAN</name>
<feature type="binding site" evidence="2">
    <location>
        <position position="387"/>
    </location>
    <ligand>
        <name>meso-2,6-diaminopimelate</name>
        <dbReference type="ChEBI" id="CHEBI:57791"/>
    </ligand>
</feature>
<keyword evidence="2" id="KW-0963">Cytoplasm</keyword>
<comment type="PTM">
    <text evidence="2">Carboxylation is probably crucial for Mg(2+) binding and, consequently, for the gamma-phosphate positioning of ATP.</text>
</comment>
<comment type="subcellular location">
    <subcellularLocation>
        <location evidence="2 3">Cytoplasm</location>
    </subcellularLocation>
</comment>
<keyword evidence="2 3" id="KW-0132">Cell division</keyword>
<dbReference type="GO" id="GO:0005524">
    <property type="term" value="F:ATP binding"/>
    <property type="evidence" value="ECO:0007669"/>
    <property type="project" value="UniProtKB-UniRule"/>
</dbReference>
<dbReference type="SUPFAM" id="SSF63418">
    <property type="entry name" value="MurE/MurF N-terminal domain"/>
    <property type="match status" value="1"/>
</dbReference>
<dbReference type="NCBIfam" id="NF001126">
    <property type="entry name" value="PRK00139.1-4"/>
    <property type="match status" value="1"/>
</dbReference>
<feature type="modified residue" description="N6-carboxylysine" evidence="2">
    <location>
        <position position="225"/>
    </location>
</feature>
<feature type="domain" description="Mur ligase central" evidence="5">
    <location>
        <begin position="114"/>
        <end position="316"/>
    </location>
</feature>
<dbReference type="InterPro" id="IPR004101">
    <property type="entry name" value="Mur_ligase_C"/>
</dbReference>
<feature type="binding site" evidence="2">
    <location>
        <begin position="116"/>
        <end position="122"/>
    </location>
    <ligand>
        <name>ATP</name>
        <dbReference type="ChEBI" id="CHEBI:30616"/>
    </ligand>
</feature>
<comment type="function">
    <text evidence="2">Catalyzes the addition of meso-diaminopimelic acid to the nucleotide precursor UDP-N-acetylmuramoyl-L-alanyl-D-glutamate (UMAG) in the biosynthesis of bacterial cell-wall peptidoglycan.</text>
</comment>
<feature type="binding site" evidence="2">
    <location>
        <position position="191"/>
    </location>
    <ligand>
        <name>UDP-N-acetyl-alpha-D-muramoyl-L-alanyl-D-glutamate</name>
        <dbReference type="ChEBI" id="CHEBI:83900"/>
    </ligand>
</feature>
<feature type="binding site" evidence="2">
    <location>
        <begin position="410"/>
        <end position="413"/>
    </location>
    <ligand>
        <name>meso-2,6-diaminopimelate</name>
        <dbReference type="ChEBI" id="CHEBI:57791"/>
    </ligand>
</feature>
<dbReference type="GO" id="GO:0009252">
    <property type="term" value="P:peptidoglycan biosynthetic process"/>
    <property type="evidence" value="ECO:0007669"/>
    <property type="project" value="UniProtKB-UniRule"/>
</dbReference>
<keyword evidence="2" id="KW-0067">ATP-binding</keyword>
<dbReference type="UniPathway" id="UPA00219"/>
<dbReference type="InterPro" id="IPR036615">
    <property type="entry name" value="Mur_ligase_C_dom_sf"/>
</dbReference>
<feature type="binding site" evidence="2">
    <location>
        <position position="37"/>
    </location>
    <ligand>
        <name>UDP-N-acetyl-alpha-D-muramoyl-L-alanyl-D-glutamate</name>
        <dbReference type="ChEBI" id="CHEBI:83900"/>
    </ligand>
</feature>
<keyword evidence="2 3" id="KW-0133">Cell shape</keyword>
<dbReference type="GO" id="GO:0051301">
    <property type="term" value="P:cell division"/>
    <property type="evidence" value="ECO:0007669"/>
    <property type="project" value="UniProtKB-KW"/>
</dbReference>
<keyword evidence="2 3" id="KW-0573">Peptidoglycan synthesis</keyword>
<comment type="similarity">
    <text evidence="1 2">Belongs to the MurCDEF family. MurE subfamily.</text>
</comment>
<evidence type="ECO:0000259" key="4">
    <source>
        <dbReference type="Pfam" id="PF02875"/>
    </source>
</evidence>
<keyword evidence="2" id="KW-0460">Magnesium</keyword>
<evidence type="ECO:0000256" key="3">
    <source>
        <dbReference type="RuleBase" id="RU004135"/>
    </source>
</evidence>
<evidence type="ECO:0000256" key="2">
    <source>
        <dbReference type="HAMAP-Rule" id="MF_00208"/>
    </source>
</evidence>
<keyword evidence="2" id="KW-0547">Nucleotide-binding</keyword>
<keyword evidence="2 6" id="KW-0436">Ligase</keyword>
<dbReference type="InterPro" id="IPR036565">
    <property type="entry name" value="Mur-like_cat_sf"/>
</dbReference>
<feature type="binding site" evidence="2">
    <location>
        <position position="185"/>
    </location>
    <ligand>
        <name>UDP-N-acetyl-alpha-D-muramoyl-L-alanyl-D-glutamate</name>
        <dbReference type="ChEBI" id="CHEBI:83900"/>
    </ligand>
</feature>
<feature type="short sequence motif" description="Meso-diaminopimelate recognition motif" evidence="2">
    <location>
        <begin position="410"/>
        <end position="413"/>
    </location>
</feature>
<feature type="binding site" evidence="2">
    <location>
        <begin position="158"/>
        <end position="159"/>
    </location>
    <ligand>
        <name>UDP-N-acetyl-alpha-D-muramoyl-L-alanyl-D-glutamate</name>
        <dbReference type="ChEBI" id="CHEBI:83900"/>
    </ligand>
</feature>
<evidence type="ECO:0000313" key="6">
    <source>
        <dbReference type="EMBL" id="TWT49926.1"/>
    </source>
</evidence>
<evidence type="ECO:0000313" key="7">
    <source>
        <dbReference type="Proteomes" id="UP000317243"/>
    </source>
</evidence>
<dbReference type="EMBL" id="SIHI01000016">
    <property type="protein sequence ID" value="TWT49926.1"/>
    <property type="molecule type" value="Genomic_DNA"/>
</dbReference>
<dbReference type="RefSeq" id="WP_146511176.1">
    <property type="nucleotide sequence ID" value="NZ_SIHI01000016.1"/>
</dbReference>
<dbReference type="EC" id="6.3.2.13" evidence="2"/>
<comment type="caution">
    <text evidence="2">Lacks conserved residue(s) required for the propagation of feature annotation.</text>
</comment>
<comment type="cofactor">
    <cofactor evidence="2">
        <name>Mg(2+)</name>
        <dbReference type="ChEBI" id="CHEBI:18420"/>
    </cofactor>
</comment>
<dbReference type="PANTHER" id="PTHR23135">
    <property type="entry name" value="MUR LIGASE FAMILY MEMBER"/>
    <property type="match status" value="1"/>
</dbReference>
<keyword evidence="2 3" id="KW-0131">Cell cycle</keyword>